<protein>
    <recommendedName>
        <fullName evidence="1">ATPase AAA-type core domain-containing protein</fullName>
    </recommendedName>
</protein>
<keyword evidence="3" id="KW-1185">Reference proteome</keyword>
<dbReference type="GO" id="GO:0016887">
    <property type="term" value="F:ATP hydrolysis activity"/>
    <property type="evidence" value="ECO:0007669"/>
    <property type="project" value="InterPro"/>
</dbReference>
<dbReference type="Gene3D" id="3.40.50.300">
    <property type="entry name" value="P-loop containing nucleotide triphosphate hydrolases"/>
    <property type="match status" value="1"/>
</dbReference>
<accession>B8GGL9</accession>
<proteinExistence type="predicted"/>
<dbReference type="OrthoDB" id="80478at2157"/>
<dbReference type="AlphaFoldDB" id="B8GGL9"/>
<dbReference type="EMBL" id="CP001338">
    <property type="protein sequence ID" value="ACL16274.1"/>
    <property type="molecule type" value="Genomic_DNA"/>
</dbReference>
<dbReference type="HOGENOM" id="CLU_299286_0_0_2"/>
<reference evidence="2 3" key="1">
    <citation type="journal article" date="2015" name="Genome Announc.">
        <title>Complete Genome Sequence of Methanosphaerula palustris E1-9CT, a Hydrogenotrophic Methanogen Isolated from a Minerotrophic Fen Peatland.</title>
        <authorList>
            <person name="Cadillo-Quiroz H."/>
            <person name="Browne P."/>
            <person name="Kyrpides N."/>
            <person name="Woyke T."/>
            <person name="Goodwin L."/>
            <person name="Detter C."/>
            <person name="Yavitt J.B."/>
            <person name="Zinder S.H."/>
        </authorList>
    </citation>
    <scope>NUCLEOTIDE SEQUENCE [LARGE SCALE GENOMIC DNA]</scope>
    <source>
        <strain evidence="3">ATCC BAA-1556 / DSM 19958 / E1-9c</strain>
    </source>
</reference>
<name>B8GGL9_METPE</name>
<dbReference type="GO" id="GO:0005524">
    <property type="term" value="F:ATP binding"/>
    <property type="evidence" value="ECO:0007669"/>
    <property type="project" value="InterPro"/>
</dbReference>
<dbReference type="InterPro" id="IPR027417">
    <property type="entry name" value="P-loop_NTPase"/>
</dbReference>
<dbReference type="eggNOG" id="arCOG08079">
    <property type="taxonomic scope" value="Archaea"/>
</dbReference>
<dbReference type="GeneID" id="7272414"/>
<dbReference type="Pfam" id="PF00004">
    <property type="entry name" value="AAA"/>
    <property type="match status" value="1"/>
</dbReference>
<evidence type="ECO:0000313" key="3">
    <source>
        <dbReference type="Proteomes" id="UP000002457"/>
    </source>
</evidence>
<evidence type="ECO:0000259" key="1">
    <source>
        <dbReference type="Pfam" id="PF00004"/>
    </source>
</evidence>
<dbReference type="SUPFAM" id="SSF52540">
    <property type="entry name" value="P-loop containing nucleoside triphosphate hydrolases"/>
    <property type="match status" value="1"/>
</dbReference>
<organism evidence="2 3">
    <name type="scientific">Methanosphaerula palustris (strain ATCC BAA-1556 / DSM 19958 / E1-9c)</name>
    <dbReference type="NCBI Taxonomy" id="521011"/>
    <lineage>
        <taxon>Archaea</taxon>
        <taxon>Methanobacteriati</taxon>
        <taxon>Methanobacteriota</taxon>
        <taxon>Stenosarchaea group</taxon>
        <taxon>Methanomicrobia</taxon>
        <taxon>Methanomicrobiales</taxon>
        <taxon>Methanoregulaceae</taxon>
        <taxon>Methanosphaerula</taxon>
    </lineage>
</organism>
<dbReference type="Proteomes" id="UP000002457">
    <property type="component" value="Chromosome"/>
</dbReference>
<sequence>MVLKEFNILFAGEKVKNELFYCDKYENNLIKNNLGIHEQYTHVSDDGGVDIIPKLLDYLNPSTSNPDRKYNSYCLGSTEHYISREITKKYSQKFSCKNLKQLNHIVEFEEYRGEKFLGIAAKKSDNDTSNEDKQKFGNGDEGFNQYKDLKDLNSESARYLFIDDLGYSFASDSKIFNLLNSLKFDNIIVFWKLSYNTILKLSKSDDGKIDDGKIDDGYKSLLNGKNVVTFLNARDLRACGANISYRLSWEKTTEELFDQMKNNPVFDSIMNYSKIIIIRIGLEGALVIIKKGEELESYLFFDPYCLEDEFIEKHVGNVQGISSAFCAGFIDSFIDDINELIHFYDDENNNKNKNREMEILNKFKNGIRDGLGFSRRMWFWGYGRDDKPTRIADEFVLSTKPCESGDFCLSKEEMNIVKQDVSFKFSSFKIPGDILDEQKGTWTILEKNRRAISSQKSFGEIAYKIVDMGIEKFSENNTINEESLFPIYEKGGLISVDRSEIESYQSIRNIISEYVDSENIKNPLSITVFGPPGSGKSFSIEKIIESLDNDKIDFKTFNLSQFTRNEQLTTVFHIIRDVCLKNKIPVIFFDEFDCKVNNNNLGWLRFFLAPMQDGLFFDGENFHPIGRSIFVFAGGIYKSYEEFISVVRKSKNKDLKLSDFLSRLKGHINIIGCNKTGEDEYLYKIRRGILLRSVIKKVRPDLIINGILSIDQCVERAFISSSNYYHGARSIQAIVEMSNLNSLTKIGPSALPLDVQLEHHIDAEIFLNLIHRELHLNKLIKKEIPNLNLNEVEKMFVDRQRGYFKRPNLINKLIKSSAELWNLIVENKPKRTLSALTFPNRYYLKWSDLDISRRIVIFKEILKLLNYLIQDKHYNKKNNYQINQTIILNSISQFKTRENSFICDFFLSGLKDNILSHRMIDIISDMMYSGKDAHRIRSFDTYFLNISKNLSTEDPSREELTWIADILIQKNTDDAPSVLSEIDKINDIINQLDLNGFQVYKS</sequence>
<dbReference type="InterPro" id="IPR003959">
    <property type="entry name" value="ATPase_AAA_core"/>
</dbReference>
<feature type="domain" description="ATPase AAA-type core" evidence="1">
    <location>
        <begin position="527"/>
        <end position="598"/>
    </location>
</feature>
<dbReference type="RefSeq" id="WP_012617593.1">
    <property type="nucleotide sequence ID" value="NC_011832.1"/>
</dbReference>
<dbReference type="KEGG" id="mpl:Mpal_0921"/>
<evidence type="ECO:0000313" key="2">
    <source>
        <dbReference type="EMBL" id="ACL16274.1"/>
    </source>
</evidence>
<gene>
    <name evidence="2" type="ordered locus">Mpal_0921</name>
</gene>